<evidence type="ECO:0000259" key="2">
    <source>
        <dbReference type="Pfam" id="PF00419"/>
    </source>
</evidence>
<evidence type="ECO:0000256" key="1">
    <source>
        <dbReference type="SAM" id="SignalP"/>
    </source>
</evidence>
<evidence type="ECO:0000313" key="3">
    <source>
        <dbReference type="EMBL" id="GAB51117.1"/>
    </source>
</evidence>
<dbReference type="GO" id="GO:0043709">
    <property type="term" value="P:cell adhesion involved in single-species biofilm formation"/>
    <property type="evidence" value="ECO:0007669"/>
    <property type="project" value="TreeGrafter"/>
</dbReference>
<dbReference type="Gene3D" id="2.60.40.1090">
    <property type="entry name" value="Fimbrial-type adhesion domain"/>
    <property type="match status" value="1"/>
</dbReference>
<accession>H5UZF9</accession>
<dbReference type="InterPro" id="IPR036937">
    <property type="entry name" value="Adhesion_dom_fimbrial_sf"/>
</dbReference>
<keyword evidence="4" id="KW-1185">Reference proteome</keyword>
<reference evidence="3 4" key="1">
    <citation type="submission" date="2012-02" db="EMBL/GenBank/DDBJ databases">
        <title>Whole genome shotgun sequence of Escherichia hermannii NBRC 105704.</title>
        <authorList>
            <person name="Yoshida I."/>
            <person name="Hosoyama A."/>
            <person name="Tsuchikane K."/>
            <person name="Katsumata H."/>
            <person name="Yamazaki S."/>
            <person name="Fujita N."/>
        </authorList>
    </citation>
    <scope>NUCLEOTIDE SEQUENCE [LARGE SCALE GENOMIC DNA]</scope>
    <source>
        <strain evidence="3 4">NBRC 105704</strain>
    </source>
</reference>
<organism evidence="3 4">
    <name type="scientific">Atlantibacter hermannii NBRC 105704</name>
    <dbReference type="NCBI Taxonomy" id="1115512"/>
    <lineage>
        <taxon>Bacteria</taxon>
        <taxon>Pseudomonadati</taxon>
        <taxon>Pseudomonadota</taxon>
        <taxon>Gammaproteobacteria</taxon>
        <taxon>Enterobacterales</taxon>
        <taxon>Enterobacteriaceae</taxon>
        <taxon>Atlantibacter</taxon>
    </lineage>
</organism>
<comment type="caution">
    <text evidence="3">The sequence shown here is derived from an EMBL/GenBank/DDBJ whole genome shotgun (WGS) entry which is preliminary data.</text>
</comment>
<dbReference type="AlphaFoldDB" id="H5UZF9"/>
<dbReference type="InterPro" id="IPR050263">
    <property type="entry name" value="Bact_Fimbrial_Adh_Pro"/>
</dbReference>
<dbReference type="InterPro" id="IPR008966">
    <property type="entry name" value="Adhesion_dom_sf"/>
</dbReference>
<keyword evidence="1" id="KW-0732">Signal</keyword>
<dbReference type="eggNOG" id="COG3539">
    <property type="taxonomic scope" value="Bacteria"/>
</dbReference>
<dbReference type="RefSeq" id="WP_002434183.1">
    <property type="nucleotide sequence ID" value="NZ_BAFF01000002.1"/>
</dbReference>
<dbReference type="PANTHER" id="PTHR33420:SF34">
    <property type="entry name" value="MINOR FIMBRIAL SUBUNIT"/>
    <property type="match status" value="1"/>
</dbReference>
<dbReference type="GO" id="GO:0009289">
    <property type="term" value="C:pilus"/>
    <property type="evidence" value="ECO:0007669"/>
    <property type="project" value="InterPro"/>
</dbReference>
<dbReference type="SUPFAM" id="SSF49401">
    <property type="entry name" value="Bacterial adhesins"/>
    <property type="match status" value="1"/>
</dbReference>
<feature type="domain" description="Fimbrial-type adhesion" evidence="2">
    <location>
        <begin position="30"/>
        <end position="165"/>
    </location>
</feature>
<dbReference type="Proteomes" id="UP000010297">
    <property type="component" value="Unassembled WGS sequence"/>
</dbReference>
<dbReference type="InterPro" id="IPR000259">
    <property type="entry name" value="Adhesion_dom_fimbrial"/>
</dbReference>
<gene>
    <name evidence="3" type="primary">yfcR</name>
    <name evidence="3" type="ORF">EH105704_02_01460</name>
</gene>
<protein>
    <recommendedName>
        <fullName evidence="2">Fimbrial-type adhesion domain-containing protein</fullName>
    </recommendedName>
</protein>
<dbReference type="PANTHER" id="PTHR33420">
    <property type="entry name" value="FIMBRIAL SUBUNIT ELFA-RELATED"/>
    <property type="match status" value="1"/>
</dbReference>
<dbReference type="Pfam" id="PF00419">
    <property type="entry name" value="Fimbrial"/>
    <property type="match status" value="1"/>
</dbReference>
<dbReference type="GeneID" id="92826948"/>
<proteinExistence type="predicted"/>
<sequence>MKHTHFLVSAVMLLLSSVAIAATSDYMINVTVKVMIVAQPCKINNDQTIDVDFGNSVITTEVSSGKYEVPINYTLDCSAAEPSKALKMRISGQTATFDNRALQTSVPELGIAIKANGETFAVGSDFNFSSADSKPALTALLVQQPGSQLPTGEFSSIATMTVDYQ</sequence>
<name>H5UZF9_ATLHE</name>
<feature type="signal peptide" evidence="1">
    <location>
        <begin position="1"/>
        <end position="21"/>
    </location>
</feature>
<feature type="chain" id="PRO_5003600057" description="Fimbrial-type adhesion domain-containing protein" evidence="1">
    <location>
        <begin position="22"/>
        <end position="165"/>
    </location>
</feature>
<dbReference type="EMBL" id="BAFF01000002">
    <property type="protein sequence ID" value="GAB51117.1"/>
    <property type="molecule type" value="Genomic_DNA"/>
</dbReference>
<evidence type="ECO:0000313" key="4">
    <source>
        <dbReference type="Proteomes" id="UP000010297"/>
    </source>
</evidence>